<dbReference type="InterPro" id="IPR001647">
    <property type="entry name" value="HTH_TetR"/>
</dbReference>
<organism evidence="6 7">
    <name type="scientific">Celeribacter arenosi</name>
    <dbReference type="NCBI Taxonomy" id="792649"/>
    <lineage>
        <taxon>Bacteria</taxon>
        <taxon>Pseudomonadati</taxon>
        <taxon>Pseudomonadota</taxon>
        <taxon>Alphaproteobacteria</taxon>
        <taxon>Rhodobacterales</taxon>
        <taxon>Roseobacteraceae</taxon>
        <taxon>Celeribacter</taxon>
    </lineage>
</organism>
<accession>A0ABP7JVR4</accession>
<evidence type="ECO:0000256" key="1">
    <source>
        <dbReference type="ARBA" id="ARBA00023015"/>
    </source>
</evidence>
<sequence length="193" mass="21382">MSSENAPTRIRILKSTVALLESGEGSKVRMSDIAKAAKVSRQAVYLHFPNRAELLTAAARYLDEVNDIEAKLLASRNAATGLERLDAWVAAWGNYIPKIYGMGKALMAMMDTDEEARSAWEDRMAAVHHGCAAAVRDLSRDGDLTQSLSEDEATDLLFSLVSVRTWEQCCIEFGWPQARFIEVMQQSARKALT</sequence>
<reference evidence="7" key="1">
    <citation type="journal article" date="2019" name="Int. J. Syst. Evol. Microbiol.">
        <title>The Global Catalogue of Microorganisms (GCM) 10K type strain sequencing project: providing services to taxonomists for standard genome sequencing and annotation.</title>
        <authorList>
            <consortium name="The Broad Institute Genomics Platform"/>
            <consortium name="The Broad Institute Genome Sequencing Center for Infectious Disease"/>
            <person name="Wu L."/>
            <person name="Ma J."/>
        </authorList>
    </citation>
    <scope>NUCLEOTIDE SEQUENCE [LARGE SCALE GENOMIC DNA]</scope>
    <source>
        <strain evidence="7">JCM 17190</strain>
    </source>
</reference>
<keyword evidence="7" id="KW-1185">Reference proteome</keyword>
<evidence type="ECO:0000256" key="3">
    <source>
        <dbReference type="ARBA" id="ARBA00023163"/>
    </source>
</evidence>
<keyword evidence="2 4" id="KW-0238">DNA-binding</keyword>
<evidence type="ECO:0000256" key="2">
    <source>
        <dbReference type="ARBA" id="ARBA00023125"/>
    </source>
</evidence>
<keyword evidence="3" id="KW-0804">Transcription</keyword>
<evidence type="ECO:0000313" key="6">
    <source>
        <dbReference type="EMBL" id="GAA3856519.1"/>
    </source>
</evidence>
<dbReference type="PANTHER" id="PTHR30055">
    <property type="entry name" value="HTH-TYPE TRANSCRIPTIONAL REGULATOR RUTR"/>
    <property type="match status" value="1"/>
</dbReference>
<evidence type="ECO:0000256" key="4">
    <source>
        <dbReference type="PROSITE-ProRule" id="PRU00335"/>
    </source>
</evidence>
<dbReference type="Proteomes" id="UP001399917">
    <property type="component" value="Unassembled WGS sequence"/>
</dbReference>
<dbReference type="PROSITE" id="PS50977">
    <property type="entry name" value="HTH_TETR_2"/>
    <property type="match status" value="1"/>
</dbReference>
<gene>
    <name evidence="6" type="ORF">GCM10022404_04360</name>
</gene>
<dbReference type="Gene3D" id="1.10.357.10">
    <property type="entry name" value="Tetracycline Repressor, domain 2"/>
    <property type="match status" value="1"/>
</dbReference>
<dbReference type="EMBL" id="BAABDF010000003">
    <property type="protein sequence ID" value="GAA3856519.1"/>
    <property type="molecule type" value="Genomic_DNA"/>
</dbReference>
<dbReference type="SUPFAM" id="SSF46689">
    <property type="entry name" value="Homeodomain-like"/>
    <property type="match status" value="1"/>
</dbReference>
<dbReference type="InterPro" id="IPR009057">
    <property type="entry name" value="Homeodomain-like_sf"/>
</dbReference>
<proteinExistence type="predicted"/>
<feature type="DNA-binding region" description="H-T-H motif" evidence="4">
    <location>
        <begin position="29"/>
        <end position="48"/>
    </location>
</feature>
<name>A0ABP7JVR4_9RHOB</name>
<keyword evidence="1" id="KW-0805">Transcription regulation</keyword>
<protein>
    <recommendedName>
        <fullName evidence="5">HTH tetR-type domain-containing protein</fullName>
    </recommendedName>
</protein>
<dbReference type="SUPFAM" id="SSF48498">
    <property type="entry name" value="Tetracyclin repressor-like, C-terminal domain"/>
    <property type="match status" value="1"/>
</dbReference>
<dbReference type="InterPro" id="IPR050109">
    <property type="entry name" value="HTH-type_TetR-like_transc_reg"/>
</dbReference>
<dbReference type="PANTHER" id="PTHR30055:SF234">
    <property type="entry name" value="HTH-TYPE TRANSCRIPTIONAL REGULATOR BETI"/>
    <property type="match status" value="1"/>
</dbReference>
<dbReference type="InterPro" id="IPR036271">
    <property type="entry name" value="Tet_transcr_reg_TetR-rel_C_sf"/>
</dbReference>
<comment type="caution">
    <text evidence="6">The sequence shown here is derived from an EMBL/GenBank/DDBJ whole genome shotgun (WGS) entry which is preliminary data.</text>
</comment>
<evidence type="ECO:0000313" key="7">
    <source>
        <dbReference type="Proteomes" id="UP001399917"/>
    </source>
</evidence>
<dbReference type="RefSeq" id="WP_344842876.1">
    <property type="nucleotide sequence ID" value="NZ_BAABDF010000003.1"/>
</dbReference>
<dbReference type="Pfam" id="PF00440">
    <property type="entry name" value="TetR_N"/>
    <property type="match status" value="1"/>
</dbReference>
<feature type="domain" description="HTH tetR-type" evidence="5">
    <location>
        <begin position="6"/>
        <end position="66"/>
    </location>
</feature>
<evidence type="ECO:0000259" key="5">
    <source>
        <dbReference type="PROSITE" id="PS50977"/>
    </source>
</evidence>